<name>A0A4Y2C219_ARAVE</name>
<comment type="caution">
    <text evidence="2">The sequence shown here is derived from an EMBL/GenBank/DDBJ whole genome shotgun (WGS) entry which is preliminary data.</text>
</comment>
<feature type="domain" description="Reverse transcriptase" evidence="1">
    <location>
        <begin position="1"/>
        <end position="120"/>
    </location>
</feature>
<dbReference type="AlphaFoldDB" id="A0A4Y2C219"/>
<proteinExistence type="predicted"/>
<evidence type="ECO:0000259" key="1">
    <source>
        <dbReference type="PROSITE" id="PS50878"/>
    </source>
</evidence>
<gene>
    <name evidence="2" type="ORF">AVEN_187710_1</name>
</gene>
<accession>A0A4Y2C219</accession>
<organism evidence="2 3">
    <name type="scientific">Araneus ventricosus</name>
    <name type="common">Orbweaver spider</name>
    <name type="synonym">Epeira ventricosa</name>
    <dbReference type="NCBI Taxonomy" id="182803"/>
    <lineage>
        <taxon>Eukaryota</taxon>
        <taxon>Metazoa</taxon>
        <taxon>Ecdysozoa</taxon>
        <taxon>Arthropoda</taxon>
        <taxon>Chelicerata</taxon>
        <taxon>Arachnida</taxon>
        <taxon>Araneae</taxon>
        <taxon>Araneomorphae</taxon>
        <taxon>Entelegynae</taxon>
        <taxon>Araneoidea</taxon>
        <taxon>Araneidae</taxon>
        <taxon>Araneus</taxon>
    </lineage>
</organism>
<protein>
    <recommendedName>
        <fullName evidence="1">Reverse transcriptase domain-containing protein</fullName>
    </recommendedName>
</protein>
<dbReference type="InterPro" id="IPR000477">
    <property type="entry name" value="RT_dom"/>
</dbReference>
<dbReference type="Pfam" id="PF00078">
    <property type="entry name" value="RVT_1"/>
    <property type="match status" value="1"/>
</dbReference>
<evidence type="ECO:0000313" key="2">
    <source>
        <dbReference type="EMBL" id="GBL98368.1"/>
    </source>
</evidence>
<keyword evidence="3" id="KW-1185">Reference proteome</keyword>
<dbReference type="EMBL" id="BGPR01000139">
    <property type="protein sequence ID" value="GBL98368.1"/>
    <property type="molecule type" value="Genomic_DNA"/>
</dbReference>
<dbReference type="Proteomes" id="UP000499080">
    <property type="component" value="Unassembled WGS sequence"/>
</dbReference>
<sequence>MSVRPSQQQGCAQGSSTGLMFWNLAANEIISEVWQPNVHLQSFADDFIFVIREPTGAKLKATAQAALTKLERCTDKHQFKVSTEKSTTVHIIILVSGPRVKWDNQTIIRSISLKYLGVIIDNKLNWVDHLINTKTKLYI</sequence>
<reference evidence="2 3" key="1">
    <citation type="journal article" date="2019" name="Sci. Rep.">
        <title>Orb-weaving spider Araneus ventricosus genome elucidates the spidroin gene catalogue.</title>
        <authorList>
            <person name="Kono N."/>
            <person name="Nakamura H."/>
            <person name="Ohtoshi R."/>
            <person name="Moran D.A.P."/>
            <person name="Shinohara A."/>
            <person name="Yoshida Y."/>
            <person name="Fujiwara M."/>
            <person name="Mori M."/>
            <person name="Tomita M."/>
            <person name="Arakawa K."/>
        </authorList>
    </citation>
    <scope>NUCLEOTIDE SEQUENCE [LARGE SCALE GENOMIC DNA]</scope>
</reference>
<dbReference type="OrthoDB" id="6515318at2759"/>
<dbReference type="PROSITE" id="PS50878">
    <property type="entry name" value="RT_POL"/>
    <property type="match status" value="1"/>
</dbReference>
<evidence type="ECO:0000313" key="3">
    <source>
        <dbReference type="Proteomes" id="UP000499080"/>
    </source>
</evidence>